<dbReference type="OrthoDB" id="7376174at2"/>
<gene>
    <name evidence="3" type="ORF">CP978_31280</name>
    <name evidence="2" type="ORF">SNOD_30970</name>
</gene>
<dbReference type="EMBL" id="CP023747">
    <property type="protein sequence ID" value="QEV42425.1"/>
    <property type="molecule type" value="Genomic_DNA"/>
</dbReference>
<dbReference type="Proteomes" id="UP000031526">
    <property type="component" value="Chromosome"/>
</dbReference>
<accession>A0A0B5DJR5</accession>
<dbReference type="InterPro" id="IPR020311">
    <property type="entry name" value="Uncharacterised_Rv0898c"/>
</dbReference>
<evidence type="ECO:0000256" key="1">
    <source>
        <dbReference type="SAM" id="MobiDB-lite"/>
    </source>
</evidence>
<dbReference type="HOGENOM" id="CLU_175454_0_0_11"/>
<dbReference type="Pfam" id="PF10944">
    <property type="entry name" value="DUF2630"/>
    <property type="match status" value="1"/>
</dbReference>
<dbReference type="KEGG" id="snq:CP978_31280"/>
<dbReference type="Proteomes" id="UP000325763">
    <property type="component" value="Chromosome"/>
</dbReference>
<evidence type="ECO:0000313" key="4">
    <source>
        <dbReference type="Proteomes" id="UP000031526"/>
    </source>
</evidence>
<sequence>MAEEQIMARIAAMVDEERGLRDALSSGRIDSATEQERLAELERALDQCWDLLRQRRAKAEFGENPNEARVRPAAQVEDYKG</sequence>
<name>A0A0B5DJR5_9ACTN</name>
<organism evidence="2 4">
    <name type="scientific">Streptomyces nodosus</name>
    <dbReference type="NCBI Taxonomy" id="40318"/>
    <lineage>
        <taxon>Bacteria</taxon>
        <taxon>Bacillati</taxon>
        <taxon>Actinomycetota</taxon>
        <taxon>Actinomycetes</taxon>
        <taxon>Kitasatosporales</taxon>
        <taxon>Streptomycetaceae</taxon>
        <taxon>Streptomyces</taxon>
    </lineage>
</organism>
<dbReference type="AlphaFoldDB" id="A0A0B5DJR5"/>
<dbReference type="STRING" id="40318.SNOD_30970"/>
<reference evidence="4" key="1">
    <citation type="submission" date="2014-09" db="EMBL/GenBank/DDBJ databases">
        <title>Sequence of the Streptomyces nodosus genome.</title>
        <authorList>
            <person name="Sweeney P."/>
            <person name="Stephens N."/>
            <person name="Murphy C."/>
            <person name="Caffrey P."/>
        </authorList>
    </citation>
    <scope>NUCLEOTIDE SEQUENCE [LARGE SCALE GENOMIC DNA]</scope>
    <source>
        <strain evidence="4">ATCC 14899</strain>
    </source>
</reference>
<proteinExistence type="predicted"/>
<dbReference type="EMBL" id="CP009313">
    <property type="protein sequence ID" value="AJE43923.1"/>
    <property type="molecule type" value="Genomic_DNA"/>
</dbReference>
<protein>
    <submittedName>
        <fullName evidence="3">DUF2630 family protein</fullName>
    </submittedName>
</protein>
<evidence type="ECO:0000313" key="3">
    <source>
        <dbReference type="EMBL" id="QEV42425.1"/>
    </source>
</evidence>
<evidence type="ECO:0000313" key="2">
    <source>
        <dbReference type="EMBL" id="AJE43923.1"/>
    </source>
</evidence>
<reference evidence="2 4" key="2">
    <citation type="journal article" date="2016" name="Appl. Microbiol. Biotechnol.">
        <title>Exploiting the genome sequence of Streptomyces nodosus for enhanced antibiotic production.</title>
        <authorList>
            <person name="Sweeney P."/>
            <person name="Murphy C.D."/>
            <person name="Caffrey P."/>
        </authorList>
    </citation>
    <scope>NUCLEOTIDE SEQUENCE [LARGE SCALE GENOMIC DNA]</scope>
    <source>
        <strain evidence="2 4">ATCC 14899</strain>
    </source>
</reference>
<feature type="compositionally biased region" description="Basic and acidic residues" evidence="1">
    <location>
        <begin position="61"/>
        <end position="70"/>
    </location>
</feature>
<keyword evidence="4" id="KW-1185">Reference proteome</keyword>
<reference evidence="3 5" key="3">
    <citation type="submission" date="2017-09" db="EMBL/GenBank/DDBJ databases">
        <title>Streptomyces genome completion.</title>
        <authorList>
            <person name="Lee N."/>
            <person name="Cho B.-K."/>
        </authorList>
    </citation>
    <scope>NUCLEOTIDE SEQUENCE [LARGE SCALE GENOMIC DNA]</scope>
    <source>
        <strain evidence="3 5">ATCC 14899</strain>
    </source>
</reference>
<feature type="region of interest" description="Disordered" evidence="1">
    <location>
        <begin position="61"/>
        <end position="81"/>
    </location>
</feature>
<dbReference type="RefSeq" id="WP_043446492.1">
    <property type="nucleotide sequence ID" value="NZ_CP009313.1"/>
</dbReference>
<evidence type="ECO:0000313" key="5">
    <source>
        <dbReference type="Proteomes" id="UP000325763"/>
    </source>
</evidence>